<dbReference type="Pfam" id="PF07690">
    <property type="entry name" value="MFS_1"/>
    <property type="match status" value="1"/>
</dbReference>
<feature type="transmembrane region" description="Helical" evidence="6">
    <location>
        <begin position="51"/>
        <end position="74"/>
    </location>
</feature>
<keyword evidence="3 6" id="KW-0812">Transmembrane</keyword>
<dbReference type="Proteomes" id="UP000468327">
    <property type="component" value="Unassembled WGS sequence"/>
</dbReference>
<dbReference type="InterPro" id="IPR036259">
    <property type="entry name" value="MFS_trans_sf"/>
</dbReference>
<evidence type="ECO:0000256" key="5">
    <source>
        <dbReference type="ARBA" id="ARBA00023136"/>
    </source>
</evidence>
<reference evidence="8 9" key="1">
    <citation type="submission" date="2019-11" db="EMBL/GenBank/DDBJ databases">
        <title>Whole genome shotgun sequencing (WGS) data from Adlercreutzia equolifaciens ResAG-91, Eggerthella lenta MRI-F36, MRI-F37, MRI-F40, ResAG-49, ResAG-88, ResAG-121, ResAG-145, and Gordonibacter sp. ResAG-5, ResAG-26, ResAG-43, ResAG-50, ResAG-59.</title>
        <authorList>
            <person name="Stoll D.A."/>
            <person name="Danylec N."/>
            <person name="Franz C.M.A.P."/>
            <person name="Huch M."/>
        </authorList>
    </citation>
    <scope>NUCLEOTIDE SEQUENCE [LARGE SCALE GENOMIC DNA]</scope>
    <source>
        <strain evidence="8 9">ResAG-59</strain>
    </source>
</reference>
<evidence type="ECO:0000259" key="7">
    <source>
        <dbReference type="PROSITE" id="PS50850"/>
    </source>
</evidence>
<comment type="subcellular location">
    <subcellularLocation>
        <location evidence="1">Cell membrane</location>
        <topology evidence="1">Multi-pass membrane protein</topology>
    </subcellularLocation>
</comment>
<keyword evidence="4 6" id="KW-1133">Transmembrane helix</keyword>
<feature type="transmembrane region" description="Helical" evidence="6">
    <location>
        <begin position="267"/>
        <end position="290"/>
    </location>
</feature>
<keyword evidence="9" id="KW-1185">Reference proteome</keyword>
<feature type="transmembrane region" description="Helical" evidence="6">
    <location>
        <begin position="108"/>
        <end position="126"/>
    </location>
</feature>
<keyword evidence="2" id="KW-1003">Cell membrane</keyword>
<dbReference type="EMBL" id="WPOC01000014">
    <property type="protein sequence ID" value="MVN15610.1"/>
    <property type="molecule type" value="Genomic_DNA"/>
</dbReference>
<evidence type="ECO:0000256" key="4">
    <source>
        <dbReference type="ARBA" id="ARBA00022989"/>
    </source>
</evidence>
<evidence type="ECO:0000256" key="2">
    <source>
        <dbReference type="ARBA" id="ARBA00022475"/>
    </source>
</evidence>
<dbReference type="GO" id="GO:0022857">
    <property type="term" value="F:transmembrane transporter activity"/>
    <property type="evidence" value="ECO:0007669"/>
    <property type="project" value="InterPro"/>
</dbReference>
<proteinExistence type="predicted"/>
<dbReference type="InterPro" id="IPR050189">
    <property type="entry name" value="MFS_Efflux_Transporters"/>
</dbReference>
<feature type="transmembrane region" description="Helical" evidence="6">
    <location>
        <begin position="138"/>
        <end position="156"/>
    </location>
</feature>
<feature type="transmembrane region" description="Helical" evidence="6">
    <location>
        <begin position="302"/>
        <end position="319"/>
    </location>
</feature>
<feature type="transmembrane region" description="Helical" evidence="6">
    <location>
        <begin position="228"/>
        <end position="247"/>
    </location>
</feature>
<dbReference type="RefSeq" id="WP_087191307.1">
    <property type="nucleotide sequence ID" value="NZ_DBEZUE010000055.1"/>
</dbReference>
<feature type="transmembrane region" description="Helical" evidence="6">
    <location>
        <begin position="81"/>
        <end position="102"/>
    </location>
</feature>
<dbReference type="GO" id="GO:0005886">
    <property type="term" value="C:plasma membrane"/>
    <property type="evidence" value="ECO:0007669"/>
    <property type="project" value="UniProtKB-SubCell"/>
</dbReference>
<dbReference type="PANTHER" id="PTHR43124:SF3">
    <property type="entry name" value="CHLORAMPHENICOL EFFLUX PUMP RV0191"/>
    <property type="match status" value="1"/>
</dbReference>
<feature type="transmembrane region" description="Helical" evidence="6">
    <location>
        <begin position="168"/>
        <end position="187"/>
    </location>
</feature>
<dbReference type="PANTHER" id="PTHR43124">
    <property type="entry name" value="PURINE EFFLUX PUMP PBUE"/>
    <property type="match status" value="1"/>
</dbReference>
<dbReference type="SUPFAM" id="SSF103473">
    <property type="entry name" value="MFS general substrate transporter"/>
    <property type="match status" value="1"/>
</dbReference>
<evidence type="ECO:0000313" key="9">
    <source>
        <dbReference type="Proteomes" id="UP000468327"/>
    </source>
</evidence>
<dbReference type="PROSITE" id="PS50850">
    <property type="entry name" value="MFS"/>
    <property type="match status" value="1"/>
</dbReference>
<feature type="transmembrane region" description="Helical" evidence="6">
    <location>
        <begin position="325"/>
        <end position="347"/>
    </location>
</feature>
<accession>A0A6N8IJN2</accession>
<evidence type="ECO:0000256" key="6">
    <source>
        <dbReference type="SAM" id="Phobius"/>
    </source>
</evidence>
<dbReference type="InterPro" id="IPR011701">
    <property type="entry name" value="MFS"/>
</dbReference>
<dbReference type="InterPro" id="IPR020846">
    <property type="entry name" value="MFS_dom"/>
</dbReference>
<gene>
    <name evidence="8" type="ORF">GO738_09695</name>
</gene>
<name>A0A6N8IJN2_9ACTN</name>
<keyword evidence="5 6" id="KW-0472">Membrane</keyword>
<feature type="transmembrane region" description="Helical" evidence="6">
    <location>
        <begin position="12"/>
        <end position="31"/>
    </location>
</feature>
<feature type="transmembrane region" description="Helical" evidence="6">
    <location>
        <begin position="388"/>
        <end position="407"/>
    </location>
</feature>
<feature type="domain" description="Major facilitator superfamily (MFS) profile" evidence="7">
    <location>
        <begin position="12"/>
        <end position="411"/>
    </location>
</feature>
<evidence type="ECO:0000256" key="1">
    <source>
        <dbReference type="ARBA" id="ARBA00004651"/>
    </source>
</evidence>
<organism evidence="8 9">
    <name type="scientific">Gordonibacter urolithinfaciens</name>
    <dbReference type="NCBI Taxonomy" id="1335613"/>
    <lineage>
        <taxon>Bacteria</taxon>
        <taxon>Bacillati</taxon>
        <taxon>Actinomycetota</taxon>
        <taxon>Coriobacteriia</taxon>
        <taxon>Eggerthellales</taxon>
        <taxon>Eggerthellaceae</taxon>
        <taxon>Gordonibacter</taxon>
    </lineage>
</organism>
<comment type="caution">
    <text evidence="8">The sequence shown here is derived from an EMBL/GenBank/DDBJ whole genome shotgun (WGS) entry which is preliminary data.</text>
</comment>
<dbReference type="Gene3D" id="1.20.1250.20">
    <property type="entry name" value="MFS general substrate transporter like domains"/>
    <property type="match status" value="2"/>
</dbReference>
<sequence>MTERKRISPGLVLFMMLMSMTAGAMCLNKVAPIVPVLTESMGLAGAGQAGLLISVFVFSGIFLAIPSGVIIAKLGYYKTGIIALAAILAGSVVGALDAGYAVMLGSRIVEGVGLILLMTLGPAAVASSFDDRRRGSAMGLLMCFMAFGQIAMFNLAPRIAEGGAWENVWWFTAVYAGVFLVAWIVALRNLDASLAAAAAPAAEAPGTGALDGAPAAPNAPTRLFSKDVFLNPGVWLVGITLMVYLIAEQGVISFLPTYLAEVRGMDAAAASSIVSIAPLVGIPVGIVAGMVSDKMGSRKKPLGVLMLASAVTYALMPTWPTGVFIVLVVLFGIAVMGIVGLCFSAVAELVPPAQGDMAVALLNTFQWVGIFLSSSLVGLLIEAVGWDMAFYLMVPLTVVGAVCTFVTPKLR</sequence>
<evidence type="ECO:0000313" key="8">
    <source>
        <dbReference type="EMBL" id="MVN15610.1"/>
    </source>
</evidence>
<protein>
    <submittedName>
        <fullName evidence="8">MFS transporter</fullName>
    </submittedName>
</protein>
<feature type="transmembrane region" description="Helical" evidence="6">
    <location>
        <begin position="359"/>
        <end position="382"/>
    </location>
</feature>
<dbReference type="AlphaFoldDB" id="A0A6N8IJN2"/>
<evidence type="ECO:0000256" key="3">
    <source>
        <dbReference type="ARBA" id="ARBA00022692"/>
    </source>
</evidence>